<feature type="transmembrane region" description="Helical" evidence="4">
    <location>
        <begin position="733"/>
        <end position="756"/>
    </location>
</feature>
<dbReference type="SUPFAM" id="SSF49854">
    <property type="entry name" value="Spermadhesin, CUB domain"/>
    <property type="match status" value="2"/>
</dbReference>
<keyword evidence="2" id="KW-1015">Disulfide bond</keyword>
<dbReference type="OrthoDB" id="10028801at2759"/>
<evidence type="ECO:0000313" key="8">
    <source>
        <dbReference type="EMBL" id="CAG2219369.1"/>
    </source>
</evidence>
<dbReference type="InterPro" id="IPR007110">
    <property type="entry name" value="Ig-like_dom"/>
</dbReference>
<comment type="caution">
    <text evidence="8">The sequence shown here is derived from an EMBL/GenBank/DDBJ whole genome shotgun (WGS) entry which is preliminary data.</text>
</comment>
<dbReference type="Proteomes" id="UP000683360">
    <property type="component" value="Unassembled WGS sequence"/>
</dbReference>
<dbReference type="PROSITE" id="PS50853">
    <property type="entry name" value="FN3"/>
    <property type="match status" value="1"/>
</dbReference>
<proteinExistence type="predicted"/>
<dbReference type="FunFam" id="2.60.120.290:FF:000013">
    <property type="entry name" value="Membrane frizzled-related protein"/>
    <property type="match status" value="1"/>
</dbReference>
<dbReference type="InterPro" id="IPR013783">
    <property type="entry name" value="Ig-like_fold"/>
</dbReference>
<keyword evidence="4" id="KW-0812">Transmembrane</keyword>
<evidence type="ECO:0000259" key="5">
    <source>
        <dbReference type="PROSITE" id="PS01180"/>
    </source>
</evidence>
<dbReference type="Pfam" id="PF13927">
    <property type="entry name" value="Ig_3"/>
    <property type="match status" value="1"/>
</dbReference>
<dbReference type="AlphaFoldDB" id="A0A8S3SFF7"/>
<dbReference type="SMART" id="SM00408">
    <property type="entry name" value="IGc2"/>
    <property type="match status" value="1"/>
</dbReference>
<gene>
    <name evidence="8" type="ORF">MEDL_32918</name>
</gene>
<accession>A0A8S3SFF7</accession>
<feature type="domain" description="CUB" evidence="5">
    <location>
        <begin position="604"/>
        <end position="692"/>
    </location>
</feature>
<evidence type="ECO:0000256" key="3">
    <source>
        <dbReference type="PROSITE-ProRule" id="PRU00059"/>
    </source>
</evidence>
<feature type="domain" description="Fibronectin type-III" evidence="7">
    <location>
        <begin position="289"/>
        <end position="389"/>
    </location>
</feature>
<feature type="domain" description="CUB" evidence="5">
    <location>
        <begin position="491"/>
        <end position="601"/>
    </location>
</feature>
<dbReference type="PROSITE" id="PS50835">
    <property type="entry name" value="IG_LIKE"/>
    <property type="match status" value="2"/>
</dbReference>
<feature type="domain" description="Ig-like" evidence="6">
    <location>
        <begin position="75"/>
        <end position="170"/>
    </location>
</feature>
<name>A0A8S3SFF7_MYTED</name>
<evidence type="ECO:0000259" key="6">
    <source>
        <dbReference type="PROSITE" id="PS50835"/>
    </source>
</evidence>
<dbReference type="InterPro" id="IPR036179">
    <property type="entry name" value="Ig-like_dom_sf"/>
</dbReference>
<feature type="transmembrane region" description="Helical" evidence="4">
    <location>
        <begin position="394"/>
        <end position="418"/>
    </location>
</feature>
<dbReference type="InterPro" id="IPR003598">
    <property type="entry name" value="Ig_sub2"/>
</dbReference>
<dbReference type="Gene3D" id="2.60.40.10">
    <property type="entry name" value="Immunoglobulins"/>
    <property type="match status" value="2"/>
</dbReference>
<keyword evidence="4" id="KW-1133">Transmembrane helix</keyword>
<keyword evidence="1" id="KW-0677">Repeat</keyword>
<organism evidence="8 9">
    <name type="scientific">Mytilus edulis</name>
    <name type="common">Blue mussel</name>
    <dbReference type="NCBI Taxonomy" id="6550"/>
    <lineage>
        <taxon>Eukaryota</taxon>
        <taxon>Metazoa</taxon>
        <taxon>Spiralia</taxon>
        <taxon>Lophotrochozoa</taxon>
        <taxon>Mollusca</taxon>
        <taxon>Bivalvia</taxon>
        <taxon>Autobranchia</taxon>
        <taxon>Pteriomorphia</taxon>
        <taxon>Mytilida</taxon>
        <taxon>Mytiloidea</taxon>
        <taxon>Mytilidae</taxon>
        <taxon>Mytilinae</taxon>
        <taxon>Mytilus</taxon>
    </lineage>
</organism>
<dbReference type="InterPro" id="IPR003961">
    <property type="entry name" value="FN3_dom"/>
</dbReference>
<dbReference type="SMART" id="SM00060">
    <property type="entry name" value="FN3"/>
    <property type="match status" value="1"/>
</dbReference>
<dbReference type="SMART" id="SM00409">
    <property type="entry name" value="IG"/>
    <property type="match status" value="1"/>
</dbReference>
<protein>
    <submittedName>
        <fullName evidence="8">CUBN</fullName>
    </submittedName>
</protein>
<dbReference type="SUPFAM" id="SSF48726">
    <property type="entry name" value="Immunoglobulin"/>
    <property type="match status" value="1"/>
</dbReference>
<evidence type="ECO:0000256" key="1">
    <source>
        <dbReference type="ARBA" id="ARBA00022737"/>
    </source>
</evidence>
<dbReference type="InterPro" id="IPR035914">
    <property type="entry name" value="Sperma_CUB_dom_sf"/>
</dbReference>
<comment type="caution">
    <text evidence="3">Lacks conserved residue(s) required for the propagation of feature annotation.</text>
</comment>
<feature type="domain" description="Ig-like" evidence="6">
    <location>
        <begin position="1"/>
        <end position="72"/>
    </location>
</feature>
<evidence type="ECO:0000256" key="4">
    <source>
        <dbReference type="SAM" id="Phobius"/>
    </source>
</evidence>
<dbReference type="InterPro" id="IPR000859">
    <property type="entry name" value="CUB_dom"/>
</dbReference>
<evidence type="ECO:0000256" key="2">
    <source>
        <dbReference type="ARBA" id="ARBA00023157"/>
    </source>
</evidence>
<evidence type="ECO:0000313" key="9">
    <source>
        <dbReference type="Proteomes" id="UP000683360"/>
    </source>
</evidence>
<dbReference type="SMART" id="SM00042">
    <property type="entry name" value="CUB"/>
    <property type="match status" value="2"/>
</dbReference>
<keyword evidence="9" id="KW-1185">Reference proteome</keyword>
<keyword evidence="4" id="KW-0472">Membrane</keyword>
<dbReference type="CDD" id="cd00041">
    <property type="entry name" value="CUB"/>
    <property type="match status" value="2"/>
</dbReference>
<dbReference type="EMBL" id="CAJPWZ010001629">
    <property type="protein sequence ID" value="CAG2219369.1"/>
    <property type="molecule type" value="Genomic_DNA"/>
</dbReference>
<evidence type="ECO:0000259" key="7">
    <source>
        <dbReference type="PROSITE" id="PS50853"/>
    </source>
</evidence>
<dbReference type="Gene3D" id="2.60.120.290">
    <property type="entry name" value="Spermadhesin, CUB domain"/>
    <property type="match status" value="3"/>
</dbReference>
<dbReference type="Pfam" id="PF00041">
    <property type="entry name" value="fn3"/>
    <property type="match status" value="1"/>
</dbReference>
<reference evidence="8" key="1">
    <citation type="submission" date="2021-03" db="EMBL/GenBank/DDBJ databases">
        <authorList>
            <person name="Bekaert M."/>
        </authorList>
    </citation>
    <scope>NUCLEOTIDE SEQUENCE</scope>
</reference>
<dbReference type="PANTHER" id="PTHR24251">
    <property type="entry name" value="OVOCHYMASE-RELATED"/>
    <property type="match status" value="1"/>
</dbReference>
<sequence>MKITEGQSLTIRCFAEALPESTNFTWTKNDQLISALPTLYIDIVNRKDAGRYTCTAMNLIGAGNIKTDVVVFYSPDVTIKYKNYTEDVKTEMLSCYGNGIPDTFTFYEWEHTSDYGDHIRFLNGSTNGSLLLPNSNGNEIEYQNNGYYKCTVSNGIPNIHGVTKQSSEVFLYVQGKPIFVHDNVDRIYEEYRKTVSVDVNIYSNPKYTDFGVFDGNGNRLTSVMNIKIIEETRSVLASFHGSVVRVKGYKITFNLEMMTQEYFTDYIFKVTNNFGQSQHRTTIIRASSPSLPLNVTILPISNGVKISWIRNSNGGFNQTYFIDYHIKDDNIWTTIQSKNSTSSRKIAWTINNLHPGYLYVFRMFSRNKIGDSNKTEEIVVKIRVETKADSIQSLFLIAVSGSSLVGFILISAIAIFVIKRLCRTQRQAEVQHGACQTYNIECGPYDEIDEQEMEDTLGSNNETETVIDSEYELPCNLLPHNVQSDDNQKRNSTVVTNASGIITSLNYPSDYNNDLDCEYIIQSPTKQPITLVFEDFDIEDDDDCTNDYVSVRKDGANILLGTFCGDNIPYPLLALSGVIILKFHSNNEDSEKGFRAVFNDSQECVYVTKDSNGTIQSPNYPDNYPKNIICLYYIESRKGVRDGLSQYSKQIGKFCGRRIPLIPVLLTGTVFIIFKSNKFVSWAGFKAEYEEEPFLVYQTTDEVLTTVPFSSTSGNIWNNTIAPYTNISSVNPVVIGVATGGLIGMIAVIAIIFVIVGRQKRTDTNGIKRKHRTEPMGKSYHVYNNLVNTDHCSTTNSVEYSMENANTDLEKEIHTGDAEMNKEGIADDEIDNEYLYSNLLTDDTSSSNHNAESSYYDLSDSYNGEHDIQTVIKTPPKFKTNGSEYMDQGKAYNILNIRPQKINDTEQFDRTIEDVYDETTHITSTSYSELGLYDHSANN</sequence>
<feature type="transmembrane region" description="Helical" evidence="4">
    <location>
        <begin position="659"/>
        <end position="676"/>
    </location>
</feature>
<dbReference type="InterPro" id="IPR036116">
    <property type="entry name" value="FN3_sf"/>
</dbReference>
<dbReference type="InterPro" id="IPR003599">
    <property type="entry name" value="Ig_sub"/>
</dbReference>
<dbReference type="SUPFAM" id="SSF49265">
    <property type="entry name" value="Fibronectin type III"/>
    <property type="match status" value="1"/>
</dbReference>
<dbReference type="CDD" id="cd00063">
    <property type="entry name" value="FN3"/>
    <property type="match status" value="1"/>
</dbReference>
<dbReference type="PROSITE" id="PS01180">
    <property type="entry name" value="CUB"/>
    <property type="match status" value="2"/>
</dbReference>
<dbReference type="Pfam" id="PF00431">
    <property type="entry name" value="CUB"/>
    <property type="match status" value="2"/>
</dbReference>